<dbReference type="EMBL" id="MSCM01000001">
    <property type="protein sequence ID" value="PQJ81439.1"/>
    <property type="molecule type" value="Genomic_DNA"/>
</dbReference>
<keyword evidence="1" id="KW-0812">Transmembrane</keyword>
<feature type="transmembrane region" description="Helical" evidence="1">
    <location>
        <begin position="17"/>
        <end position="37"/>
    </location>
</feature>
<protein>
    <submittedName>
        <fullName evidence="2">Uncharacterized protein</fullName>
    </submittedName>
</protein>
<keyword evidence="1" id="KW-0472">Membrane</keyword>
<proteinExistence type="predicted"/>
<evidence type="ECO:0000256" key="1">
    <source>
        <dbReference type="SAM" id="Phobius"/>
    </source>
</evidence>
<reference evidence="2 3" key="1">
    <citation type="submission" date="2016-12" db="EMBL/GenBank/DDBJ databases">
        <title>Trade-off between light-utilization and light-protection in marine flavobacteria.</title>
        <authorList>
            <person name="Kumagai Y."/>
            <person name="Yoshizawa S."/>
            <person name="Kogure K."/>
            <person name="Iwasaki W."/>
        </authorList>
    </citation>
    <scope>NUCLEOTIDE SEQUENCE [LARGE SCALE GENOMIC DNA]</scope>
    <source>
        <strain evidence="2 3">ATCC 43844</strain>
    </source>
</reference>
<organism evidence="2 3">
    <name type="scientific">Polaribacter glomeratus</name>
    <dbReference type="NCBI Taxonomy" id="102"/>
    <lineage>
        <taxon>Bacteria</taxon>
        <taxon>Pseudomonadati</taxon>
        <taxon>Bacteroidota</taxon>
        <taxon>Flavobacteriia</taxon>
        <taxon>Flavobacteriales</taxon>
        <taxon>Flavobacteriaceae</taxon>
    </lineage>
</organism>
<sequence length="93" mass="11023">MGFYFFRLAENHEKNKWLFGFLGIIIFAVAYFTYVLFCKFFNSEEFNVDNLPAIGMKAFFIGLFFLVIIFHLLNFVWSKKKKVKVDSIDKIGE</sequence>
<comment type="caution">
    <text evidence="2">The sequence shown here is derived from an EMBL/GenBank/DDBJ whole genome shotgun (WGS) entry which is preliminary data.</text>
</comment>
<feature type="transmembrane region" description="Helical" evidence="1">
    <location>
        <begin position="57"/>
        <end position="77"/>
    </location>
</feature>
<name>A0A2S7WV11_9FLAO</name>
<keyword evidence="1" id="KW-1133">Transmembrane helix</keyword>
<gene>
    <name evidence="2" type="ORF">BTO16_02085</name>
</gene>
<dbReference type="AlphaFoldDB" id="A0A2S7WV11"/>
<evidence type="ECO:0000313" key="2">
    <source>
        <dbReference type="EMBL" id="PQJ81439.1"/>
    </source>
</evidence>
<keyword evidence="3" id="KW-1185">Reference proteome</keyword>
<accession>A0A2S7WV11</accession>
<evidence type="ECO:0000313" key="3">
    <source>
        <dbReference type="Proteomes" id="UP000239068"/>
    </source>
</evidence>
<dbReference type="Proteomes" id="UP000239068">
    <property type="component" value="Unassembled WGS sequence"/>
</dbReference>